<feature type="domain" description="AMP-dependent synthetase/ligase" evidence="10">
    <location>
        <begin position="86"/>
        <end position="293"/>
    </location>
</feature>
<comment type="similarity">
    <text evidence="5 9">Belongs to the phenylacetyl-CoA ligase family.</text>
</comment>
<evidence type="ECO:0000256" key="9">
    <source>
        <dbReference type="PIRNR" id="PIRNR006444"/>
    </source>
</evidence>
<dbReference type="NCBIfam" id="TIGR02155">
    <property type="entry name" value="PA_CoA_ligase"/>
    <property type="match status" value="1"/>
</dbReference>
<sequence length="440" mass="48606">MPLNSYAPPQLEPIEKASVDELRAVQLERLKWTLRHAYENVPHYRKAFDAKGVHPDDFKSFSDLAKFPFTAKGDLRDNYPFGMFAVPMDKVARVHASSGTTGKPTVVGYTLKDIDTWATVVARSIRAGGGRPGDMVHVSYGYGLFTGGLGAHYGAEKLGCTVVPMSGGQTEKQIQVIQDFKPKIIMVTPSYMLTILDEMERMGIDPKSTSLKVGIFGAEPWTPAMREAMEARSGMDAVDIYGLSEVMGPGVASECVETKDGPTIWEDHFYPEIIDPQTGEVLPDGAEGELVFTSLSKEAMPVIRYRTRDLTRLLPPSARSMRRMAKITGRSDDMLIIRGVNVFPTQIEELICRMPKLAPQYLLELDKQGHMDTLTVKVEINPEAGVGRHPEQKEALAKELAHGIKNLIGISAKVIVGEPFSIERVTVGKARRVIDHRPKS</sequence>
<dbReference type="InterPro" id="IPR051414">
    <property type="entry name" value="Adenylate-forming_Reductase"/>
</dbReference>
<reference evidence="12 13" key="1">
    <citation type="submission" date="2019-03" db="EMBL/GenBank/DDBJ databases">
        <title>Genomic Encyclopedia of Type Strains, Phase IV (KMG-IV): sequencing the most valuable type-strain genomes for metagenomic binning, comparative biology and taxonomic classification.</title>
        <authorList>
            <person name="Goeker M."/>
        </authorList>
    </citation>
    <scope>NUCLEOTIDE SEQUENCE [LARGE SCALE GENOMIC DNA]</scope>
    <source>
        <strain evidence="12 13">DSM 12121</strain>
    </source>
</reference>
<dbReference type="GO" id="GO:0047475">
    <property type="term" value="F:phenylacetate-CoA ligase activity"/>
    <property type="evidence" value="ECO:0007669"/>
    <property type="project" value="UniProtKB-EC"/>
</dbReference>
<evidence type="ECO:0000256" key="2">
    <source>
        <dbReference type="ARBA" id="ARBA00022598"/>
    </source>
</evidence>
<dbReference type="InterPro" id="IPR000873">
    <property type="entry name" value="AMP-dep_synth/lig_dom"/>
</dbReference>
<name>A0A4R6DS39_9RHOO</name>
<protein>
    <recommendedName>
        <fullName evidence="7 9">Phenylacetate-coenzyme A ligase</fullName>
        <ecNumber evidence="6 9">6.2.1.30</ecNumber>
    </recommendedName>
    <alternativeName>
        <fullName evidence="8 9">Phenylacetyl-CoA ligase</fullName>
    </alternativeName>
</protein>
<dbReference type="Pfam" id="PF00501">
    <property type="entry name" value="AMP-binding"/>
    <property type="match status" value="1"/>
</dbReference>
<evidence type="ECO:0000259" key="11">
    <source>
        <dbReference type="Pfam" id="PF14535"/>
    </source>
</evidence>
<comment type="catalytic activity">
    <reaction evidence="9">
        <text>2-phenylacetate + ATP + CoA = phenylacetyl-CoA + AMP + diphosphate</text>
        <dbReference type="Rhea" id="RHEA:20956"/>
        <dbReference type="ChEBI" id="CHEBI:18401"/>
        <dbReference type="ChEBI" id="CHEBI:30616"/>
        <dbReference type="ChEBI" id="CHEBI:33019"/>
        <dbReference type="ChEBI" id="CHEBI:57287"/>
        <dbReference type="ChEBI" id="CHEBI:57390"/>
        <dbReference type="ChEBI" id="CHEBI:456215"/>
        <dbReference type="EC" id="6.2.1.30"/>
    </reaction>
</comment>
<dbReference type="InterPro" id="IPR011880">
    <property type="entry name" value="PA_CoA_ligase"/>
</dbReference>
<dbReference type="CDD" id="cd05913">
    <property type="entry name" value="PaaK"/>
    <property type="match status" value="1"/>
</dbReference>
<evidence type="ECO:0000256" key="3">
    <source>
        <dbReference type="ARBA" id="ARBA00022741"/>
    </source>
</evidence>
<comment type="function">
    <text evidence="9">Catalyzes the activation of phenylacetic acid (PA) to phenylacetyl-CoA (PA-CoA).</text>
</comment>
<dbReference type="PANTHER" id="PTHR43439">
    <property type="entry name" value="PHENYLACETATE-COENZYME A LIGASE"/>
    <property type="match status" value="1"/>
</dbReference>
<comment type="pathway">
    <text evidence="4 9">Aromatic compound metabolism; phenylacetate degradation.</text>
</comment>
<dbReference type="Proteomes" id="UP000295129">
    <property type="component" value="Unassembled WGS sequence"/>
</dbReference>
<evidence type="ECO:0000256" key="7">
    <source>
        <dbReference type="ARBA" id="ARBA00068695"/>
    </source>
</evidence>
<keyword evidence="2 9" id="KW-0436">Ligase</keyword>
<evidence type="ECO:0000256" key="5">
    <source>
        <dbReference type="ARBA" id="ARBA00061566"/>
    </source>
</evidence>
<dbReference type="GO" id="GO:0000166">
    <property type="term" value="F:nucleotide binding"/>
    <property type="evidence" value="ECO:0007669"/>
    <property type="project" value="UniProtKB-KW"/>
</dbReference>
<evidence type="ECO:0000256" key="4">
    <source>
        <dbReference type="ARBA" id="ARBA00060591"/>
    </source>
</evidence>
<dbReference type="PIRSF" id="PIRSF006444">
    <property type="entry name" value="PaaK"/>
    <property type="match status" value="1"/>
</dbReference>
<evidence type="ECO:0000313" key="13">
    <source>
        <dbReference type="Proteomes" id="UP000295129"/>
    </source>
</evidence>
<dbReference type="PANTHER" id="PTHR43439:SF1">
    <property type="entry name" value="PHENYLACETATE-COENZYME A LIGASE"/>
    <property type="match status" value="1"/>
</dbReference>
<comment type="subunit">
    <text evidence="1">Monomer.</text>
</comment>
<evidence type="ECO:0000256" key="1">
    <source>
        <dbReference type="ARBA" id="ARBA00011245"/>
    </source>
</evidence>
<evidence type="ECO:0000259" key="10">
    <source>
        <dbReference type="Pfam" id="PF00501"/>
    </source>
</evidence>
<comment type="caution">
    <text evidence="12">The sequence shown here is derived from an EMBL/GenBank/DDBJ whole genome shotgun (WGS) entry which is preliminary data.</text>
</comment>
<feature type="domain" description="AMP-dependent ligase C-terminal" evidence="11">
    <location>
        <begin position="339"/>
        <end position="437"/>
    </location>
</feature>
<dbReference type="UniPathway" id="UPA00930"/>
<dbReference type="InterPro" id="IPR028154">
    <property type="entry name" value="AMP-dep_Lig_C"/>
</dbReference>
<organism evidence="12 13">
    <name type="scientific">Azoarcus indigens</name>
    <dbReference type="NCBI Taxonomy" id="29545"/>
    <lineage>
        <taxon>Bacteria</taxon>
        <taxon>Pseudomonadati</taxon>
        <taxon>Pseudomonadota</taxon>
        <taxon>Betaproteobacteria</taxon>
        <taxon>Rhodocyclales</taxon>
        <taxon>Zoogloeaceae</taxon>
        <taxon>Azoarcus</taxon>
    </lineage>
</organism>
<evidence type="ECO:0000256" key="8">
    <source>
        <dbReference type="ARBA" id="ARBA00075111"/>
    </source>
</evidence>
<accession>A0A4R6DS39</accession>
<dbReference type="SUPFAM" id="SSF56801">
    <property type="entry name" value="Acetyl-CoA synthetase-like"/>
    <property type="match status" value="1"/>
</dbReference>
<dbReference type="InterPro" id="IPR049623">
    <property type="entry name" value="PA_CoA_lig_proteobact_actino"/>
</dbReference>
<dbReference type="EC" id="6.2.1.30" evidence="6 9"/>
<dbReference type="Pfam" id="PF14535">
    <property type="entry name" value="AMP-binding_C_2"/>
    <property type="match status" value="1"/>
</dbReference>
<dbReference type="Gene3D" id="3.40.50.12780">
    <property type="entry name" value="N-terminal domain of ligase-like"/>
    <property type="match status" value="1"/>
</dbReference>
<dbReference type="RefSeq" id="WP_133594422.1">
    <property type="nucleotide sequence ID" value="NZ_SNVV01000022.1"/>
</dbReference>
<dbReference type="Gene3D" id="3.30.300.30">
    <property type="match status" value="1"/>
</dbReference>
<dbReference type="InterPro" id="IPR042099">
    <property type="entry name" value="ANL_N_sf"/>
</dbReference>
<gene>
    <name evidence="12" type="ORF">C7389_12285</name>
</gene>
<evidence type="ECO:0000256" key="6">
    <source>
        <dbReference type="ARBA" id="ARBA00066629"/>
    </source>
</evidence>
<keyword evidence="13" id="KW-1185">Reference proteome</keyword>
<proteinExistence type="inferred from homology"/>
<dbReference type="AlphaFoldDB" id="A0A4R6DS39"/>
<dbReference type="OrthoDB" id="580775at2"/>
<dbReference type="FunFam" id="3.40.50.12780:FF:000016">
    <property type="entry name" value="Phenylacetate-coenzyme A ligase"/>
    <property type="match status" value="1"/>
</dbReference>
<keyword evidence="3 9" id="KW-0547">Nucleotide-binding</keyword>
<dbReference type="GO" id="GO:0010124">
    <property type="term" value="P:phenylacetate catabolic process"/>
    <property type="evidence" value="ECO:0007669"/>
    <property type="project" value="UniProtKB-UniRule"/>
</dbReference>
<dbReference type="InterPro" id="IPR045851">
    <property type="entry name" value="AMP-bd_C_sf"/>
</dbReference>
<evidence type="ECO:0000313" key="12">
    <source>
        <dbReference type="EMBL" id="TDN47128.1"/>
    </source>
</evidence>
<dbReference type="EMBL" id="SNVV01000022">
    <property type="protein sequence ID" value="TDN47128.1"/>
    <property type="molecule type" value="Genomic_DNA"/>
</dbReference>